<reference evidence="7 8" key="1">
    <citation type="journal article" date="2012" name="J. Bacteriol.">
        <title>Genome Sequence of the Alkane-Degrading Bacterium Alcanivorax hongdengensis Type Strain A-11-3.</title>
        <authorList>
            <person name="Lai Q."/>
            <person name="Shao Z."/>
        </authorList>
    </citation>
    <scope>NUCLEOTIDE SEQUENCE [LARGE SCALE GENOMIC DNA]</scope>
    <source>
        <strain evidence="7 8">A-11-3</strain>
    </source>
</reference>
<dbReference type="RefSeq" id="WP_008928332.1">
    <property type="nucleotide sequence ID" value="NZ_AMRJ01000006.1"/>
</dbReference>
<dbReference type="AlphaFoldDB" id="L0WD81"/>
<dbReference type="InterPro" id="IPR036271">
    <property type="entry name" value="Tet_transcr_reg_TetR-rel_C_sf"/>
</dbReference>
<dbReference type="SUPFAM" id="SSF46689">
    <property type="entry name" value="Homeodomain-like"/>
    <property type="match status" value="1"/>
</dbReference>
<keyword evidence="3" id="KW-0804">Transcription</keyword>
<dbReference type="InterPro" id="IPR041490">
    <property type="entry name" value="KstR2_TetR_C"/>
</dbReference>
<comment type="caution">
    <text evidence="7">The sequence shown here is derived from an EMBL/GenBank/DDBJ whole genome shotgun (WGS) entry which is preliminary data.</text>
</comment>
<feature type="coiled-coil region" evidence="5">
    <location>
        <begin position="122"/>
        <end position="149"/>
    </location>
</feature>
<dbReference type="eggNOG" id="COG1309">
    <property type="taxonomic scope" value="Bacteria"/>
</dbReference>
<evidence type="ECO:0000256" key="4">
    <source>
        <dbReference type="PROSITE-ProRule" id="PRU00335"/>
    </source>
</evidence>
<keyword evidence="8" id="KW-1185">Reference proteome</keyword>
<keyword evidence="5" id="KW-0175">Coiled coil</keyword>
<dbReference type="PROSITE" id="PS50977">
    <property type="entry name" value="HTH_TETR_2"/>
    <property type="match status" value="1"/>
</dbReference>
<dbReference type="Proteomes" id="UP000010164">
    <property type="component" value="Unassembled WGS sequence"/>
</dbReference>
<dbReference type="PROSITE" id="PS01081">
    <property type="entry name" value="HTH_TETR_1"/>
    <property type="match status" value="1"/>
</dbReference>
<evidence type="ECO:0000313" key="7">
    <source>
        <dbReference type="EMBL" id="EKF74931.1"/>
    </source>
</evidence>
<evidence type="ECO:0000256" key="1">
    <source>
        <dbReference type="ARBA" id="ARBA00023015"/>
    </source>
</evidence>
<evidence type="ECO:0000256" key="5">
    <source>
        <dbReference type="SAM" id="Coils"/>
    </source>
</evidence>
<evidence type="ECO:0000256" key="2">
    <source>
        <dbReference type="ARBA" id="ARBA00023125"/>
    </source>
</evidence>
<dbReference type="STRING" id="1177179.A11A3_05741"/>
<dbReference type="Pfam" id="PF17932">
    <property type="entry name" value="TetR_C_24"/>
    <property type="match status" value="1"/>
</dbReference>
<dbReference type="Pfam" id="PF00440">
    <property type="entry name" value="TetR_N"/>
    <property type="match status" value="1"/>
</dbReference>
<organism evidence="7 8">
    <name type="scientific">Alcanivorax hongdengensis A-11-3</name>
    <dbReference type="NCBI Taxonomy" id="1177179"/>
    <lineage>
        <taxon>Bacteria</taxon>
        <taxon>Pseudomonadati</taxon>
        <taxon>Pseudomonadota</taxon>
        <taxon>Gammaproteobacteria</taxon>
        <taxon>Oceanospirillales</taxon>
        <taxon>Alcanivoracaceae</taxon>
        <taxon>Alcanivorax</taxon>
    </lineage>
</organism>
<gene>
    <name evidence="7" type="ORF">A11A3_05741</name>
</gene>
<name>L0WD81_9GAMM</name>
<keyword evidence="2 4" id="KW-0238">DNA-binding</keyword>
<dbReference type="Gene3D" id="1.10.10.60">
    <property type="entry name" value="Homeodomain-like"/>
    <property type="match status" value="1"/>
</dbReference>
<dbReference type="PANTHER" id="PTHR30055">
    <property type="entry name" value="HTH-TYPE TRANSCRIPTIONAL REGULATOR RUTR"/>
    <property type="match status" value="1"/>
</dbReference>
<dbReference type="GO" id="GO:0000976">
    <property type="term" value="F:transcription cis-regulatory region binding"/>
    <property type="evidence" value="ECO:0007669"/>
    <property type="project" value="TreeGrafter"/>
</dbReference>
<feature type="DNA-binding region" description="H-T-H motif" evidence="4">
    <location>
        <begin position="33"/>
        <end position="52"/>
    </location>
</feature>
<protein>
    <submittedName>
        <fullName evidence="7">TetR family transcriptional regulator</fullName>
    </submittedName>
</protein>
<evidence type="ECO:0000313" key="8">
    <source>
        <dbReference type="Proteomes" id="UP000010164"/>
    </source>
</evidence>
<sequence>MADQSEALAIDPRDAILDAAAQCFMNRGFNATSIDDIARQLSATKGMVYHYFSSKAELFFDIHHRAMDALFEELEPVLASDLAPPARFTEMARRYVRTLIRTQPYQRTVSEAVHMLLRSSTTDEQRVRLEQLQARRDRCEKLFLAVLEEGIAEGSMRAGRPRMSIKPVFGAMNSVIQWYHPRDGETEQQVSAVVDEVVQIALRGVMA</sequence>
<keyword evidence="1" id="KW-0805">Transcription regulation</keyword>
<dbReference type="InterPro" id="IPR001647">
    <property type="entry name" value="HTH_TetR"/>
</dbReference>
<accession>L0WD81</accession>
<dbReference type="InterPro" id="IPR023772">
    <property type="entry name" value="DNA-bd_HTH_TetR-type_CS"/>
</dbReference>
<dbReference type="EMBL" id="AMRJ01000006">
    <property type="protein sequence ID" value="EKF74931.1"/>
    <property type="molecule type" value="Genomic_DNA"/>
</dbReference>
<dbReference type="SUPFAM" id="SSF48498">
    <property type="entry name" value="Tetracyclin repressor-like, C-terminal domain"/>
    <property type="match status" value="1"/>
</dbReference>
<evidence type="ECO:0000259" key="6">
    <source>
        <dbReference type="PROSITE" id="PS50977"/>
    </source>
</evidence>
<dbReference type="GO" id="GO:0003700">
    <property type="term" value="F:DNA-binding transcription factor activity"/>
    <property type="evidence" value="ECO:0007669"/>
    <property type="project" value="TreeGrafter"/>
</dbReference>
<proteinExistence type="predicted"/>
<evidence type="ECO:0000256" key="3">
    <source>
        <dbReference type="ARBA" id="ARBA00023163"/>
    </source>
</evidence>
<dbReference type="InterPro" id="IPR009057">
    <property type="entry name" value="Homeodomain-like_sf"/>
</dbReference>
<feature type="domain" description="HTH tetR-type" evidence="6">
    <location>
        <begin position="10"/>
        <end position="70"/>
    </location>
</feature>
<dbReference type="PANTHER" id="PTHR30055:SF234">
    <property type="entry name" value="HTH-TYPE TRANSCRIPTIONAL REGULATOR BETI"/>
    <property type="match status" value="1"/>
</dbReference>
<dbReference type="PATRIC" id="fig|1177179.3.peg.1151"/>
<dbReference type="PRINTS" id="PR00455">
    <property type="entry name" value="HTHTETR"/>
</dbReference>
<dbReference type="FunFam" id="1.10.10.60:FF:000141">
    <property type="entry name" value="TetR family transcriptional regulator"/>
    <property type="match status" value="1"/>
</dbReference>
<dbReference type="InterPro" id="IPR050109">
    <property type="entry name" value="HTH-type_TetR-like_transc_reg"/>
</dbReference>
<dbReference type="OrthoDB" id="4541465at2"/>
<dbReference type="Gene3D" id="1.10.357.10">
    <property type="entry name" value="Tetracycline Repressor, domain 2"/>
    <property type="match status" value="1"/>
</dbReference>